<dbReference type="Proteomes" id="UP001605036">
    <property type="component" value="Unassembled WGS sequence"/>
</dbReference>
<organism evidence="1 2">
    <name type="scientific">Riccia fluitans</name>
    <dbReference type="NCBI Taxonomy" id="41844"/>
    <lineage>
        <taxon>Eukaryota</taxon>
        <taxon>Viridiplantae</taxon>
        <taxon>Streptophyta</taxon>
        <taxon>Embryophyta</taxon>
        <taxon>Marchantiophyta</taxon>
        <taxon>Marchantiopsida</taxon>
        <taxon>Marchantiidae</taxon>
        <taxon>Marchantiales</taxon>
        <taxon>Ricciaceae</taxon>
        <taxon>Riccia</taxon>
    </lineage>
</organism>
<sequence>MSLVDSSRDDALAMNVERTSRGSCKEYKDNAGGGRPSKFRGRLGYHYHLGFCQARIPFVDNGCGTVAQASILLLSRIEPSARGDSRSPYLVCSVGVPAQAEGVPRFVKPSADHWTEGMARSPHLMHENRCPRLWRRGSPRGRQIPEQTGMLRRSGFYEPCGVGILPRSPGERPIREGLDCNSERGGIGVSN</sequence>
<proteinExistence type="predicted"/>
<gene>
    <name evidence="1" type="ORF">R1flu_006993</name>
</gene>
<name>A0ABD1Z0A8_9MARC</name>
<comment type="caution">
    <text evidence="1">The sequence shown here is derived from an EMBL/GenBank/DDBJ whole genome shotgun (WGS) entry which is preliminary data.</text>
</comment>
<evidence type="ECO:0000313" key="1">
    <source>
        <dbReference type="EMBL" id="KAL2635514.1"/>
    </source>
</evidence>
<accession>A0ABD1Z0A8</accession>
<dbReference type="EMBL" id="JBHFFA010000003">
    <property type="protein sequence ID" value="KAL2635514.1"/>
    <property type="molecule type" value="Genomic_DNA"/>
</dbReference>
<dbReference type="AlphaFoldDB" id="A0ABD1Z0A8"/>
<keyword evidence="2" id="KW-1185">Reference proteome</keyword>
<evidence type="ECO:0000313" key="2">
    <source>
        <dbReference type="Proteomes" id="UP001605036"/>
    </source>
</evidence>
<protein>
    <submittedName>
        <fullName evidence="1">Uncharacterized protein</fullName>
    </submittedName>
</protein>
<reference evidence="1 2" key="1">
    <citation type="submission" date="2024-09" db="EMBL/GenBank/DDBJ databases">
        <title>Chromosome-scale assembly of Riccia fluitans.</title>
        <authorList>
            <person name="Paukszto L."/>
            <person name="Sawicki J."/>
            <person name="Karawczyk K."/>
            <person name="Piernik-Szablinska J."/>
            <person name="Szczecinska M."/>
            <person name="Mazdziarz M."/>
        </authorList>
    </citation>
    <scope>NUCLEOTIDE SEQUENCE [LARGE SCALE GENOMIC DNA]</scope>
    <source>
        <strain evidence="1">Rf_01</strain>
        <tissue evidence="1">Aerial parts of the thallus</tissue>
    </source>
</reference>